<evidence type="ECO:0000259" key="9">
    <source>
        <dbReference type="Pfam" id="PF04101"/>
    </source>
</evidence>
<dbReference type="InterPro" id="IPR052474">
    <property type="entry name" value="UDP-GlcNAc_transferase"/>
</dbReference>
<evidence type="ECO:0000313" key="11">
    <source>
        <dbReference type="Proteomes" id="UP001283341"/>
    </source>
</evidence>
<keyword evidence="7" id="KW-0808">Transferase</keyword>
<evidence type="ECO:0000256" key="2">
    <source>
        <dbReference type="ARBA" id="ARBA00012614"/>
    </source>
</evidence>
<evidence type="ECO:0000313" key="10">
    <source>
        <dbReference type="EMBL" id="KAK3316719.1"/>
    </source>
</evidence>
<comment type="function">
    <text evidence="4 7">Involved in protein N-glycosylation. Essential for the second step of the dolichol-linked oligosaccharide pathway.</text>
</comment>
<feature type="compositionally biased region" description="Basic and acidic residues" evidence="8">
    <location>
        <begin position="184"/>
        <end position="197"/>
    </location>
</feature>
<dbReference type="InterPro" id="IPR007235">
    <property type="entry name" value="Glyco_trans_28_C"/>
</dbReference>
<dbReference type="SUPFAM" id="SSF53756">
    <property type="entry name" value="UDP-Glycosyltransferase/glycogen phosphorylase"/>
    <property type="match status" value="1"/>
</dbReference>
<evidence type="ECO:0000256" key="6">
    <source>
        <dbReference type="ARBA" id="ARBA00048184"/>
    </source>
</evidence>
<reference evidence="10" key="1">
    <citation type="journal article" date="2023" name="Mol. Phylogenet. Evol.">
        <title>Genome-scale phylogeny and comparative genomics of the fungal order Sordariales.</title>
        <authorList>
            <person name="Hensen N."/>
            <person name="Bonometti L."/>
            <person name="Westerberg I."/>
            <person name="Brannstrom I.O."/>
            <person name="Guillou S."/>
            <person name="Cros-Aarteil S."/>
            <person name="Calhoun S."/>
            <person name="Haridas S."/>
            <person name="Kuo A."/>
            <person name="Mondo S."/>
            <person name="Pangilinan J."/>
            <person name="Riley R."/>
            <person name="LaButti K."/>
            <person name="Andreopoulos B."/>
            <person name="Lipzen A."/>
            <person name="Chen C."/>
            <person name="Yan M."/>
            <person name="Daum C."/>
            <person name="Ng V."/>
            <person name="Clum A."/>
            <person name="Steindorff A."/>
            <person name="Ohm R.A."/>
            <person name="Martin F."/>
            <person name="Silar P."/>
            <person name="Natvig D.O."/>
            <person name="Lalanne C."/>
            <person name="Gautier V."/>
            <person name="Ament-Velasquez S.L."/>
            <person name="Kruys A."/>
            <person name="Hutchinson M.I."/>
            <person name="Powell A.J."/>
            <person name="Barry K."/>
            <person name="Miller A.N."/>
            <person name="Grigoriev I.V."/>
            <person name="Debuchy R."/>
            <person name="Gladieux P."/>
            <person name="Hiltunen Thoren M."/>
            <person name="Johannesson H."/>
        </authorList>
    </citation>
    <scope>NUCLEOTIDE SEQUENCE</scope>
    <source>
        <strain evidence="10">CBS 118394</strain>
    </source>
</reference>
<feature type="domain" description="Glycosyl transferase family 28 C-terminal" evidence="9">
    <location>
        <begin position="50"/>
        <end position="160"/>
    </location>
</feature>
<comment type="subunit">
    <text evidence="1 7">Heterodimer with ALG14 to form a functional enzyme.</text>
</comment>
<comment type="similarity">
    <text evidence="7">Belongs to the glycosyltransferase 28 family.</text>
</comment>
<dbReference type="EC" id="2.4.1.141" evidence="2 7"/>
<dbReference type="Gene3D" id="3.40.50.2000">
    <property type="entry name" value="Glycogen Phosphorylase B"/>
    <property type="match status" value="1"/>
</dbReference>
<evidence type="ECO:0000256" key="3">
    <source>
        <dbReference type="ARBA" id="ARBA00017468"/>
    </source>
</evidence>
<proteinExistence type="inferred from homology"/>
<evidence type="ECO:0000256" key="4">
    <source>
        <dbReference type="ARBA" id="ARBA00024804"/>
    </source>
</evidence>
<dbReference type="GO" id="GO:0043541">
    <property type="term" value="C:UDP-N-acetylglucosamine transferase complex"/>
    <property type="evidence" value="ECO:0007669"/>
    <property type="project" value="TreeGrafter"/>
</dbReference>
<gene>
    <name evidence="7" type="primary">ALG13</name>
    <name evidence="10" type="ORF">B0H66DRAFT_604995</name>
</gene>
<dbReference type="PANTHER" id="PTHR47043">
    <property type="entry name" value="UDP-N-ACETYLGLUCOSAMINE TRANSFERASE SUBUNIT ALG13"/>
    <property type="match status" value="1"/>
</dbReference>
<accession>A0AAE0I185</accession>
<keyword evidence="11" id="KW-1185">Reference proteome</keyword>
<dbReference type="GO" id="GO:0006488">
    <property type="term" value="P:dolichol-linked oligosaccharide biosynthetic process"/>
    <property type="evidence" value="ECO:0007669"/>
    <property type="project" value="TreeGrafter"/>
</dbReference>
<keyword evidence="7" id="KW-0256">Endoplasmic reticulum</keyword>
<comment type="subcellular location">
    <subcellularLocation>
        <location evidence="7">Endoplasmic reticulum</location>
    </subcellularLocation>
</comment>
<dbReference type="PANTHER" id="PTHR47043:SF1">
    <property type="entry name" value="UDP-N-ACETYLGLUCOSAMINE TRANSFERASE SUBUNIT ALG13"/>
    <property type="match status" value="1"/>
</dbReference>
<feature type="compositionally biased region" description="Polar residues" evidence="8">
    <location>
        <begin position="19"/>
        <end position="30"/>
    </location>
</feature>
<keyword evidence="7" id="KW-0328">Glycosyltransferase</keyword>
<evidence type="ECO:0000256" key="7">
    <source>
        <dbReference type="RuleBase" id="RU362128"/>
    </source>
</evidence>
<dbReference type="AlphaFoldDB" id="A0AAE0I185"/>
<comment type="catalytic activity">
    <reaction evidence="6">
        <text>an N-acetyl-alpha-D-glucosaminyl-diphospho-di-trans,poly-cis-dolichol + UDP-N-acetyl-alpha-D-glucosamine = an N,N'-diacetylchitobiosyl-diphospho-di-trans,poly-cis-dolichol + UDP + H(+)</text>
        <dbReference type="Rhea" id="RHEA:23380"/>
        <dbReference type="Rhea" id="RHEA-COMP:19507"/>
        <dbReference type="Rhea" id="RHEA-COMP:19510"/>
        <dbReference type="ChEBI" id="CHEBI:15378"/>
        <dbReference type="ChEBI" id="CHEBI:57269"/>
        <dbReference type="ChEBI" id="CHEBI:57705"/>
        <dbReference type="ChEBI" id="CHEBI:58223"/>
        <dbReference type="ChEBI" id="CHEBI:58427"/>
        <dbReference type="EC" id="2.4.1.141"/>
    </reaction>
</comment>
<sequence length="273" mass="30588">MPVVTAPNTKHADSPDGTPESNIHQSSTQGREAKRQKLSDGAMKQHGRNCFVTIGATAGFRQLLAEIIQPDFLQCLAQYGYDVLEVQCGPDHAWFAAQTQALTDKKGIDIRSFKYTNNMQGYMLACSGTILEAIRYGAPVVVVPNPTLMDNHQAELAEECERQNWAIYGKLGNLAKAIRASHERLAQGGHDRDRDDNPLTQPYSPPPFPVPESERVTLFDWMVLTCYPEELARQKRLRVLGDVSQAFASEQQQKAVKMVMDREKDDRSRLQVD</sequence>
<name>A0AAE0I185_9PEZI</name>
<dbReference type="GO" id="GO:0004577">
    <property type="term" value="F:N-acetylglucosaminyldiphosphodolichol N-acetylglucosaminyltransferase activity"/>
    <property type="evidence" value="ECO:0007669"/>
    <property type="project" value="UniProtKB-EC"/>
</dbReference>
<feature type="region of interest" description="Disordered" evidence="8">
    <location>
        <begin position="1"/>
        <end position="42"/>
    </location>
</feature>
<evidence type="ECO:0000256" key="5">
    <source>
        <dbReference type="ARBA" id="ARBA00032061"/>
    </source>
</evidence>
<feature type="region of interest" description="Disordered" evidence="8">
    <location>
        <begin position="184"/>
        <end position="211"/>
    </location>
</feature>
<comment type="caution">
    <text evidence="10">The sequence shown here is derived from an EMBL/GenBank/DDBJ whole genome shotgun (WGS) entry which is preliminary data.</text>
</comment>
<evidence type="ECO:0000256" key="8">
    <source>
        <dbReference type="SAM" id="MobiDB-lite"/>
    </source>
</evidence>
<organism evidence="10 11">
    <name type="scientific">Apodospora peruviana</name>
    <dbReference type="NCBI Taxonomy" id="516989"/>
    <lineage>
        <taxon>Eukaryota</taxon>
        <taxon>Fungi</taxon>
        <taxon>Dikarya</taxon>
        <taxon>Ascomycota</taxon>
        <taxon>Pezizomycotina</taxon>
        <taxon>Sordariomycetes</taxon>
        <taxon>Sordariomycetidae</taxon>
        <taxon>Sordariales</taxon>
        <taxon>Lasiosphaeriaceae</taxon>
        <taxon>Apodospora</taxon>
    </lineage>
</organism>
<reference evidence="10" key="2">
    <citation type="submission" date="2023-06" db="EMBL/GenBank/DDBJ databases">
        <authorList>
            <consortium name="Lawrence Berkeley National Laboratory"/>
            <person name="Haridas S."/>
            <person name="Hensen N."/>
            <person name="Bonometti L."/>
            <person name="Westerberg I."/>
            <person name="Brannstrom I.O."/>
            <person name="Guillou S."/>
            <person name="Cros-Aarteil S."/>
            <person name="Calhoun S."/>
            <person name="Kuo A."/>
            <person name="Mondo S."/>
            <person name="Pangilinan J."/>
            <person name="Riley R."/>
            <person name="Labutti K."/>
            <person name="Andreopoulos B."/>
            <person name="Lipzen A."/>
            <person name="Chen C."/>
            <person name="Yanf M."/>
            <person name="Daum C."/>
            <person name="Ng V."/>
            <person name="Clum A."/>
            <person name="Steindorff A."/>
            <person name="Ohm R."/>
            <person name="Martin F."/>
            <person name="Silar P."/>
            <person name="Natvig D."/>
            <person name="Lalanne C."/>
            <person name="Gautier V."/>
            <person name="Ament-Velasquez S.L."/>
            <person name="Kruys A."/>
            <person name="Hutchinson M.I."/>
            <person name="Powell A.J."/>
            <person name="Barry K."/>
            <person name="Miller A.N."/>
            <person name="Grigoriev I.V."/>
            <person name="Debuchy R."/>
            <person name="Gladieux P."/>
            <person name="Thoren M.H."/>
            <person name="Johannesson H."/>
        </authorList>
    </citation>
    <scope>NUCLEOTIDE SEQUENCE</scope>
    <source>
        <strain evidence="10">CBS 118394</strain>
    </source>
</reference>
<dbReference type="Pfam" id="PF04101">
    <property type="entry name" value="Glyco_tran_28_C"/>
    <property type="match status" value="1"/>
</dbReference>
<protein>
    <recommendedName>
        <fullName evidence="3 7">UDP-N-acetylglucosamine transferase subunit ALG13</fullName>
        <ecNumber evidence="2 7">2.4.1.141</ecNumber>
    </recommendedName>
    <alternativeName>
        <fullName evidence="5 7">Asparagine-linked glycosylation protein 13</fullName>
    </alternativeName>
</protein>
<dbReference type="Proteomes" id="UP001283341">
    <property type="component" value="Unassembled WGS sequence"/>
</dbReference>
<dbReference type="EMBL" id="JAUEDM010000005">
    <property type="protein sequence ID" value="KAK3316719.1"/>
    <property type="molecule type" value="Genomic_DNA"/>
</dbReference>
<evidence type="ECO:0000256" key="1">
    <source>
        <dbReference type="ARBA" id="ARBA00011198"/>
    </source>
</evidence>